<keyword evidence="8" id="KW-1185">Reference proteome</keyword>
<evidence type="ECO:0000256" key="3">
    <source>
        <dbReference type="ARBA" id="ARBA00022843"/>
    </source>
</evidence>
<comment type="similarity">
    <text evidence="1 4 5">Belongs to the cullin family.</text>
</comment>
<dbReference type="EMBL" id="JAGHQL010000114">
    <property type="protein sequence ID" value="KAH0538302.1"/>
    <property type="molecule type" value="Genomic_DNA"/>
</dbReference>
<dbReference type="SMART" id="SM00182">
    <property type="entry name" value="CULLIN"/>
    <property type="match status" value="1"/>
</dbReference>
<dbReference type="Gene3D" id="1.10.10.10">
    <property type="entry name" value="Winged helix-like DNA-binding domain superfamily/Winged helix DNA-binding domain"/>
    <property type="match status" value="1"/>
</dbReference>
<evidence type="ECO:0000259" key="6">
    <source>
        <dbReference type="PROSITE" id="PS50069"/>
    </source>
</evidence>
<dbReference type="InterPro" id="IPR059120">
    <property type="entry name" value="Cullin-like_AB"/>
</dbReference>
<dbReference type="SMART" id="SM00884">
    <property type="entry name" value="Cullin_Nedd8"/>
    <property type="match status" value="1"/>
</dbReference>
<dbReference type="FunFam" id="1.20.1310.10:FF:000036">
    <property type="entry name" value="SCF ubiquitin ligase subunit CulC, putative"/>
    <property type="match status" value="1"/>
</dbReference>
<dbReference type="FunFam" id="1.20.1310.10:FF:000061">
    <property type="entry name" value="Related to cullulin 3"/>
    <property type="match status" value="1"/>
</dbReference>
<dbReference type="Proteomes" id="UP000698800">
    <property type="component" value="Unassembled WGS sequence"/>
</dbReference>
<dbReference type="InterPro" id="IPR036388">
    <property type="entry name" value="WH-like_DNA-bd_sf"/>
</dbReference>
<dbReference type="InterPro" id="IPR019559">
    <property type="entry name" value="Cullin_neddylation_domain"/>
</dbReference>
<evidence type="ECO:0000313" key="7">
    <source>
        <dbReference type="EMBL" id="KAH0538302.1"/>
    </source>
</evidence>
<evidence type="ECO:0000256" key="4">
    <source>
        <dbReference type="PROSITE-ProRule" id="PRU00330"/>
    </source>
</evidence>
<dbReference type="Gene3D" id="1.20.1310.10">
    <property type="entry name" value="Cullin Repeats"/>
    <property type="match status" value="4"/>
</dbReference>
<keyword evidence="3" id="KW-0832">Ubl conjugation</keyword>
<evidence type="ECO:0000256" key="1">
    <source>
        <dbReference type="ARBA" id="ARBA00006019"/>
    </source>
</evidence>
<dbReference type="InterPro" id="IPR016158">
    <property type="entry name" value="Cullin_homology"/>
</dbReference>
<dbReference type="SUPFAM" id="SSF75632">
    <property type="entry name" value="Cullin homology domain"/>
    <property type="match status" value="1"/>
</dbReference>
<organism evidence="7 8">
    <name type="scientific">Glutinoglossum americanum</name>
    <dbReference type="NCBI Taxonomy" id="1670608"/>
    <lineage>
        <taxon>Eukaryota</taxon>
        <taxon>Fungi</taxon>
        <taxon>Dikarya</taxon>
        <taxon>Ascomycota</taxon>
        <taxon>Pezizomycotina</taxon>
        <taxon>Geoglossomycetes</taxon>
        <taxon>Geoglossales</taxon>
        <taxon>Geoglossaceae</taxon>
        <taxon>Glutinoglossum</taxon>
    </lineage>
</organism>
<dbReference type="GO" id="GO:0006511">
    <property type="term" value="P:ubiquitin-dependent protein catabolic process"/>
    <property type="evidence" value="ECO:0007669"/>
    <property type="project" value="InterPro"/>
</dbReference>
<sequence>MLAGRGKGRIRPPRRGLASPAENIDFNTIWGELATSLHEIHTKDVSRLSFEELYRNAYKLVLKKMGDRLYENVKKFEEKWLREEVKTKIQNLLSGGNLINAATVGIIGMSTNEKRVAGEKYMKGLKAAWEDHNLCMGMTTDVLMYMDRVFCTDNNKPSIFTAAMGLFRDHILRSQVATEGSDSATIESILISVILDQIHLEREGDIIDKTLIRSCIYMFEGLYEAEGEDENEKIYLTSFEPELLNVSRSFYRSEGESLLRNSDAGTYLRHTAARLREEQDRCRSTISPLTTSKIREVVEEELLTRNIREVIEMEGSGLHFMLDDDRMDDLRLAYNLESRIDPKKTELQKAFQKRVVQMGTEINKAAKTTSIVAAPTNERESGKEIAAPATKVAAPNATALQSIAAIKWVEDVLQLKDKYDNIWTHAFQEDQGLQTALTRSFHEFINEFQRSSEYISLFIDENLKRGLKDKTENEVDAVLEKAITLLRYIQDKDLFERYYKKHLSRRLLMGKSVGGDVEKQMISRMKLELGNHFTQKLEGMFKDIALSGELTTAYRDHVRLLDDGSRERIELSMNVLTNTFWPVESWDSAAKATCIFPPDIERIKAGFENFYLSKHTGRRLTWQPNMGTADIRAIFPKVQGKDAALAKERRHEINVSTYAMVVLLLFNDLPAGAYYTFEDLQTKTMIPPNDLIRNLQSLAVAPKTRLLIKEPMSKDIKPTDRFYFNDNFSSKFLKLKVGVVAGGNRVESEKERKETEKRNDEMRGGIIEAAVVRIMKERKELPHQQLYTEVISQLRFTPDINMIKKRIESLIEREYLERVEDKARPAYRYLA</sequence>
<dbReference type="InterPro" id="IPR036390">
    <property type="entry name" value="WH_DNA-bd_sf"/>
</dbReference>
<keyword evidence="2" id="KW-1017">Isopeptide bond</keyword>
<protein>
    <recommendedName>
        <fullName evidence="6">Cullin family profile domain-containing protein</fullName>
    </recommendedName>
</protein>
<dbReference type="FunFam" id="1.20.1310.10:FF:000002">
    <property type="entry name" value="cullin-3 isoform X1"/>
    <property type="match status" value="1"/>
</dbReference>
<dbReference type="Gene3D" id="3.30.230.130">
    <property type="entry name" value="Cullin, Chain C, Domain 2"/>
    <property type="match status" value="1"/>
</dbReference>
<dbReference type="AlphaFoldDB" id="A0A9P8I3Y1"/>
<dbReference type="InterPro" id="IPR045093">
    <property type="entry name" value="Cullin"/>
</dbReference>
<dbReference type="SUPFAM" id="SSF46785">
    <property type="entry name" value="Winged helix' DNA-binding domain"/>
    <property type="match status" value="1"/>
</dbReference>
<dbReference type="PANTHER" id="PTHR11932">
    <property type="entry name" value="CULLIN"/>
    <property type="match status" value="1"/>
</dbReference>
<name>A0A9P8I3Y1_9PEZI</name>
<accession>A0A9P8I3Y1</accession>
<proteinExistence type="inferred from homology"/>
<dbReference type="PROSITE" id="PS50069">
    <property type="entry name" value="CULLIN_2"/>
    <property type="match status" value="1"/>
</dbReference>
<feature type="domain" description="Cullin family profile" evidence="6">
    <location>
        <begin position="450"/>
        <end position="699"/>
    </location>
</feature>
<dbReference type="OrthoDB" id="27073at2759"/>
<dbReference type="InterPro" id="IPR001373">
    <property type="entry name" value="Cullin_N"/>
</dbReference>
<dbReference type="Pfam" id="PF26557">
    <property type="entry name" value="Cullin_AB"/>
    <property type="match status" value="1"/>
</dbReference>
<dbReference type="Pfam" id="PF00888">
    <property type="entry name" value="Cullin"/>
    <property type="match status" value="1"/>
</dbReference>
<dbReference type="FunFam" id="1.10.10.10:FF:000014">
    <property type="entry name" value="Cullin 1"/>
    <property type="match status" value="1"/>
</dbReference>
<reference evidence="7" key="1">
    <citation type="submission" date="2021-03" db="EMBL/GenBank/DDBJ databases">
        <title>Comparative genomics and phylogenomic investigation of the class Geoglossomycetes provide insights into ecological specialization and systematics.</title>
        <authorList>
            <person name="Melie T."/>
            <person name="Pirro S."/>
            <person name="Miller A.N."/>
            <person name="Quandt A."/>
        </authorList>
    </citation>
    <scope>NUCLEOTIDE SEQUENCE</scope>
    <source>
        <strain evidence="7">GBOQ0MN5Z8</strain>
    </source>
</reference>
<gene>
    <name evidence="7" type="ORF">FGG08_005076</name>
</gene>
<dbReference type="Pfam" id="PF10557">
    <property type="entry name" value="Cullin_Nedd8"/>
    <property type="match status" value="1"/>
</dbReference>
<dbReference type="FunFam" id="1.20.1310.10:FF:000001">
    <property type="entry name" value="Cullin 3"/>
    <property type="match status" value="1"/>
</dbReference>
<dbReference type="InterPro" id="IPR036317">
    <property type="entry name" value="Cullin_homology_sf"/>
</dbReference>
<dbReference type="FunFam" id="3.30.230.130:FF:000011">
    <property type="entry name" value="SCF ubiquitin ligase subunit CulC, putative"/>
    <property type="match status" value="1"/>
</dbReference>
<dbReference type="GO" id="GO:0031625">
    <property type="term" value="F:ubiquitin protein ligase binding"/>
    <property type="evidence" value="ECO:0007669"/>
    <property type="project" value="InterPro"/>
</dbReference>
<evidence type="ECO:0000313" key="8">
    <source>
        <dbReference type="Proteomes" id="UP000698800"/>
    </source>
</evidence>
<evidence type="ECO:0000256" key="5">
    <source>
        <dbReference type="RuleBase" id="RU003829"/>
    </source>
</evidence>
<evidence type="ECO:0000256" key="2">
    <source>
        <dbReference type="ARBA" id="ARBA00022499"/>
    </source>
</evidence>
<comment type="caution">
    <text evidence="7">The sequence shown here is derived from an EMBL/GenBank/DDBJ whole genome shotgun (WGS) entry which is preliminary data.</text>
</comment>
<dbReference type="SUPFAM" id="SSF74788">
    <property type="entry name" value="Cullin repeat-like"/>
    <property type="match status" value="1"/>
</dbReference>
<dbReference type="InterPro" id="IPR016159">
    <property type="entry name" value="Cullin_repeat-like_dom_sf"/>
</dbReference>